<dbReference type="Gene3D" id="3.40.50.300">
    <property type="entry name" value="P-loop containing nucleotide triphosphate hydrolases"/>
    <property type="match status" value="1"/>
</dbReference>
<dbReference type="Gene3D" id="3.30.230.10">
    <property type="match status" value="1"/>
</dbReference>
<dbReference type="PANTHER" id="PTHR32039">
    <property type="entry name" value="MAGNESIUM-CHELATASE SUBUNIT CHLI"/>
    <property type="match status" value="1"/>
</dbReference>
<reference evidence="3" key="1">
    <citation type="submission" date="2016-10" db="EMBL/GenBank/DDBJ databases">
        <title>Sequence of Gallionella enrichment culture.</title>
        <authorList>
            <person name="Poehlein A."/>
            <person name="Muehling M."/>
            <person name="Daniel R."/>
        </authorList>
    </citation>
    <scope>NUCLEOTIDE SEQUENCE</scope>
</reference>
<sequence>MGLGRTLAVSLVGLSGHVVEVEAHLAASVPGFSLVGLPDAALAESRDRVRAAVTSSALGWPQRRITVNLSPASLPKSGSGFDLAIAVAMLAGAGVIPVEAPADVVHLGELGLDGRLRPIRGVLPAVAAAVAAGHRHIVVPTANEREAGLVPGADIVGAHHLAEVASRYGADVVVPEVVSPTVVVDAVRRDPDLDLADVVGQDDARAALEVAASGGHHLLLVGPPGAGKTMLAARLPGLLPDLTPDEAVEVTAVHSVAGTFDPADGLIRRPPFEDPHHTATAAAVVGGGSGVPRPGAASRAHRGVLFMDEAPEFSPRVLETLRQPLEHGELVIQRAGGTARYPARFQLVLAANPCPCGNAIGKGLDCTCTALARRRYFSRLSGPLLDRVDLQVDVLPVPRSALRRAERGESSAQVAERVLQARAAQTARLSGTSWRTNAEVPGPWLRRTLGPEASLMRDLDRALDRGLLSLRGVDRVLRVAWTLADLVGRTAPGRAEIGQAMLLRTRGQVGG</sequence>
<dbReference type="CDD" id="cd00009">
    <property type="entry name" value="AAA"/>
    <property type="match status" value="1"/>
</dbReference>
<dbReference type="InterPro" id="IPR045006">
    <property type="entry name" value="CHLI-like"/>
</dbReference>
<dbReference type="InterPro" id="IPR020568">
    <property type="entry name" value="Ribosomal_Su5_D2-typ_SF"/>
</dbReference>
<evidence type="ECO:0000313" key="3">
    <source>
        <dbReference type="EMBL" id="OIQ82196.1"/>
    </source>
</evidence>
<dbReference type="InterPro" id="IPR014721">
    <property type="entry name" value="Ribsml_uS5_D2-typ_fold_subgr"/>
</dbReference>
<dbReference type="SUPFAM" id="SSF52540">
    <property type="entry name" value="P-loop containing nucleoside triphosphate hydrolases"/>
    <property type="match status" value="1"/>
</dbReference>
<name>A0A1J5QQJ0_9ZZZZ</name>
<evidence type="ECO:0000259" key="2">
    <source>
        <dbReference type="SMART" id="SM00382"/>
    </source>
</evidence>
<proteinExistence type="inferred from homology"/>
<comment type="similarity">
    <text evidence="1">Belongs to the Mg-chelatase subunits D/I family. ComM subfamily.</text>
</comment>
<dbReference type="GO" id="GO:0005524">
    <property type="term" value="F:ATP binding"/>
    <property type="evidence" value="ECO:0007669"/>
    <property type="project" value="InterPro"/>
</dbReference>
<dbReference type="InterPro" id="IPR027417">
    <property type="entry name" value="P-loop_NTPase"/>
</dbReference>
<evidence type="ECO:0000256" key="1">
    <source>
        <dbReference type="ARBA" id="ARBA00006354"/>
    </source>
</evidence>
<dbReference type="AlphaFoldDB" id="A0A1J5QQJ0"/>
<dbReference type="SMART" id="SM00382">
    <property type="entry name" value="AAA"/>
    <property type="match status" value="1"/>
</dbReference>
<dbReference type="EMBL" id="MLJW01000831">
    <property type="protein sequence ID" value="OIQ82196.1"/>
    <property type="molecule type" value="Genomic_DNA"/>
</dbReference>
<organism evidence="3">
    <name type="scientific">mine drainage metagenome</name>
    <dbReference type="NCBI Taxonomy" id="410659"/>
    <lineage>
        <taxon>unclassified sequences</taxon>
        <taxon>metagenomes</taxon>
        <taxon>ecological metagenomes</taxon>
    </lineage>
</organism>
<dbReference type="InterPro" id="IPR004482">
    <property type="entry name" value="Mg_chelat-rel"/>
</dbReference>
<dbReference type="InterPro" id="IPR025158">
    <property type="entry name" value="Mg_chelat-rel_C"/>
</dbReference>
<dbReference type="NCBIfam" id="TIGR00368">
    <property type="entry name" value="YifB family Mg chelatase-like AAA ATPase"/>
    <property type="match status" value="1"/>
</dbReference>
<dbReference type="InterPro" id="IPR003593">
    <property type="entry name" value="AAA+_ATPase"/>
</dbReference>
<dbReference type="PANTHER" id="PTHR32039:SF7">
    <property type="entry name" value="COMPETENCE PROTEIN COMM"/>
    <property type="match status" value="1"/>
</dbReference>
<dbReference type="InterPro" id="IPR000523">
    <property type="entry name" value="Mg_chelatse_chII-like_cat_dom"/>
</dbReference>
<dbReference type="Pfam" id="PF01078">
    <property type="entry name" value="Mg_chelatase"/>
    <property type="match status" value="1"/>
</dbReference>
<feature type="domain" description="AAA+ ATPase" evidence="2">
    <location>
        <begin position="214"/>
        <end position="398"/>
    </location>
</feature>
<dbReference type="Pfam" id="PF13335">
    <property type="entry name" value="Mg_chelatase_C"/>
    <property type="match status" value="1"/>
</dbReference>
<protein>
    <submittedName>
        <fullName evidence="3">Competence protein ComM</fullName>
    </submittedName>
</protein>
<dbReference type="SUPFAM" id="SSF54211">
    <property type="entry name" value="Ribosomal protein S5 domain 2-like"/>
    <property type="match status" value="1"/>
</dbReference>
<dbReference type="Pfam" id="PF13541">
    <property type="entry name" value="ChlI"/>
    <property type="match status" value="1"/>
</dbReference>
<accession>A0A1J5QQJ0</accession>
<gene>
    <name evidence="3" type="primary">comM_14</name>
    <name evidence="3" type="ORF">GALL_360120</name>
</gene>
<comment type="caution">
    <text evidence="3">The sequence shown here is derived from an EMBL/GenBank/DDBJ whole genome shotgun (WGS) entry which is preliminary data.</text>
</comment>